<protein>
    <submittedName>
        <fullName evidence="1">Uncharacterized protein</fullName>
    </submittedName>
</protein>
<name>A0ACC1P698_9APHY</name>
<accession>A0ACC1P698</accession>
<dbReference type="EMBL" id="JANSHE010003132">
    <property type="protein sequence ID" value="KAJ2987530.1"/>
    <property type="molecule type" value="Genomic_DNA"/>
</dbReference>
<gene>
    <name evidence="1" type="ORF">NUW54_g9399</name>
</gene>
<reference evidence="1" key="1">
    <citation type="submission" date="2022-08" db="EMBL/GenBank/DDBJ databases">
        <title>Genome Sequence of Pycnoporus sanguineus.</title>
        <authorList>
            <person name="Buettner E."/>
        </authorList>
    </citation>
    <scope>NUCLEOTIDE SEQUENCE</scope>
    <source>
        <strain evidence="1">CG-C14</strain>
    </source>
</reference>
<comment type="caution">
    <text evidence="1">The sequence shown here is derived from an EMBL/GenBank/DDBJ whole genome shotgun (WGS) entry which is preliminary data.</text>
</comment>
<proteinExistence type="predicted"/>
<evidence type="ECO:0000313" key="1">
    <source>
        <dbReference type="EMBL" id="KAJ2987530.1"/>
    </source>
</evidence>
<evidence type="ECO:0000313" key="2">
    <source>
        <dbReference type="Proteomes" id="UP001144978"/>
    </source>
</evidence>
<organism evidence="1 2">
    <name type="scientific">Trametes sanguinea</name>
    <dbReference type="NCBI Taxonomy" id="158606"/>
    <lineage>
        <taxon>Eukaryota</taxon>
        <taxon>Fungi</taxon>
        <taxon>Dikarya</taxon>
        <taxon>Basidiomycota</taxon>
        <taxon>Agaricomycotina</taxon>
        <taxon>Agaricomycetes</taxon>
        <taxon>Polyporales</taxon>
        <taxon>Polyporaceae</taxon>
        <taxon>Trametes</taxon>
    </lineage>
</organism>
<keyword evidence="2" id="KW-1185">Reference proteome</keyword>
<sequence>MHPRQVADLPTHVESVQMRVIVTGASGVLGTAVYAAFKSAGHDVLGLAYSHPRDELKQLDLTDAAATERVFSEFKPDWVIHCAAERRPDVAEKDPEGARKVRHLLANATHSASPPYKSCMLLYGWILNERSAQITSSTEPPLRTPPPRLRTPSTSTATTKRDGEWRQDG</sequence>
<dbReference type="Proteomes" id="UP001144978">
    <property type="component" value="Unassembled WGS sequence"/>
</dbReference>